<feature type="region of interest" description="Disordered" evidence="1">
    <location>
        <begin position="1"/>
        <end position="84"/>
    </location>
</feature>
<feature type="region of interest" description="Disordered" evidence="1">
    <location>
        <begin position="123"/>
        <end position="156"/>
    </location>
</feature>
<feature type="compositionally biased region" description="Basic and acidic residues" evidence="1">
    <location>
        <begin position="46"/>
        <end position="55"/>
    </location>
</feature>
<dbReference type="AlphaFoldDB" id="A0A0A9C9C4"/>
<feature type="compositionally biased region" description="Low complexity" evidence="1">
    <location>
        <begin position="28"/>
        <end position="45"/>
    </location>
</feature>
<feature type="compositionally biased region" description="Low complexity" evidence="1">
    <location>
        <begin position="66"/>
        <end position="78"/>
    </location>
</feature>
<accession>A0A0A9C9C4</accession>
<organism evidence="2">
    <name type="scientific">Arundo donax</name>
    <name type="common">Giant reed</name>
    <name type="synonym">Donax arundinaceus</name>
    <dbReference type="NCBI Taxonomy" id="35708"/>
    <lineage>
        <taxon>Eukaryota</taxon>
        <taxon>Viridiplantae</taxon>
        <taxon>Streptophyta</taxon>
        <taxon>Embryophyta</taxon>
        <taxon>Tracheophyta</taxon>
        <taxon>Spermatophyta</taxon>
        <taxon>Magnoliopsida</taxon>
        <taxon>Liliopsida</taxon>
        <taxon>Poales</taxon>
        <taxon>Poaceae</taxon>
        <taxon>PACMAD clade</taxon>
        <taxon>Arundinoideae</taxon>
        <taxon>Arundineae</taxon>
        <taxon>Arundo</taxon>
    </lineage>
</organism>
<name>A0A0A9C9C4_ARUDO</name>
<protein>
    <submittedName>
        <fullName evidence="2">Uncharacterized protein</fullName>
    </submittedName>
</protein>
<feature type="compositionally biased region" description="Low complexity" evidence="1">
    <location>
        <begin position="8"/>
        <end position="20"/>
    </location>
</feature>
<evidence type="ECO:0000256" key="1">
    <source>
        <dbReference type="SAM" id="MobiDB-lite"/>
    </source>
</evidence>
<sequence length="156" mass="15838">MRSRASHSTRSMGSSSSRHPAAPPAPPHRGSASPAAPHLASPARCAAREREEGGRRISGSPPPAPGAASLVAAPATGSGLDGGSGPLLLDERCFVLPLRHGGGEGELALVRAASLAASVFARNEGGEAGELPPTASSRATKEGKRRGSRERLCRIR</sequence>
<reference evidence="2" key="2">
    <citation type="journal article" date="2015" name="Data Brief">
        <title>Shoot transcriptome of the giant reed, Arundo donax.</title>
        <authorList>
            <person name="Barrero R.A."/>
            <person name="Guerrero F.D."/>
            <person name="Moolhuijzen P."/>
            <person name="Goolsby J.A."/>
            <person name="Tidwell J."/>
            <person name="Bellgard S.E."/>
            <person name="Bellgard M.I."/>
        </authorList>
    </citation>
    <scope>NUCLEOTIDE SEQUENCE</scope>
    <source>
        <tissue evidence="2">Shoot tissue taken approximately 20 cm above the soil surface</tissue>
    </source>
</reference>
<proteinExistence type="predicted"/>
<reference evidence="2" key="1">
    <citation type="submission" date="2014-09" db="EMBL/GenBank/DDBJ databases">
        <authorList>
            <person name="Magalhaes I.L.F."/>
            <person name="Oliveira U."/>
            <person name="Santos F.R."/>
            <person name="Vidigal T.H.D.A."/>
            <person name="Brescovit A.D."/>
            <person name="Santos A.J."/>
        </authorList>
    </citation>
    <scope>NUCLEOTIDE SEQUENCE</scope>
    <source>
        <tissue evidence="2">Shoot tissue taken approximately 20 cm above the soil surface</tissue>
    </source>
</reference>
<dbReference type="EMBL" id="GBRH01226837">
    <property type="protein sequence ID" value="JAD71058.1"/>
    <property type="molecule type" value="Transcribed_RNA"/>
</dbReference>
<evidence type="ECO:0000313" key="2">
    <source>
        <dbReference type="EMBL" id="JAD71058.1"/>
    </source>
</evidence>